<accession>A0A077LXC0</accession>
<keyword evidence="1 2" id="KW-0812">Transmembrane</keyword>
<dbReference type="RefSeq" id="WP_200901217.1">
    <property type="nucleotide sequence ID" value="NZ_HF570958.1"/>
</dbReference>
<keyword evidence="1" id="KW-1133">Transmembrane helix</keyword>
<dbReference type="EMBL" id="CAJB01000039">
    <property type="protein sequence ID" value="CCH76570.1"/>
    <property type="molecule type" value="Genomic_DNA"/>
</dbReference>
<comment type="caution">
    <text evidence="2">The sequence shown here is derived from an EMBL/GenBank/DDBJ whole genome shotgun (WGS) entry which is preliminary data.</text>
</comment>
<evidence type="ECO:0000256" key="1">
    <source>
        <dbReference type="SAM" id="Phobius"/>
    </source>
</evidence>
<evidence type="ECO:0000313" key="3">
    <source>
        <dbReference type="Proteomes" id="UP000035721"/>
    </source>
</evidence>
<name>A0A077LXC0_9MICO</name>
<dbReference type="Proteomes" id="UP000035721">
    <property type="component" value="Unassembled WGS sequence"/>
</dbReference>
<keyword evidence="1" id="KW-0472">Membrane</keyword>
<feature type="transmembrane region" description="Helical" evidence="1">
    <location>
        <begin position="96"/>
        <end position="116"/>
    </location>
</feature>
<feature type="transmembrane region" description="Helical" evidence="1">
    <location>
        <begin position="71"/>
        <end position="90"/>
    </location>
</feature>
<gene>
    <name evidence="2" type="ORF">BN12_1330003</name>
</gene>
<dbReference type="STRING" id="1194083.BN12_1330003"/>
<sequence length="122" mass="13238">MVRPVRRRADASAWAVDAVAVILFAAVGRISHGEGLTLNGLIDTAGPFLGGVLVAWLVIDWQRWEPYAWRTGILVLACVIVVGMVLRSLLGQGVQPSFVVVATLVLALLLLGWRLVARRREA</sequence>
<dbReference type="InterPro" id="IPR021414">
    <property type="entry name" value="DUF3054"/>
</dbReference>
<feature type="transmembrane region" description="Helical" evidence="1">
    <location>
        <begin position="12"/>
        <end position="30"/>
    </location>
</feature>
<proteinExistence type="predicted"/>
<keyword evidence="3" id="KW-1185">Reference proteome</keyword>
<feature type="transmembrane region" description="Helical" evidence="1">
    <location>
        <begin position="36"/>
        <end position="59"/>
    </location>
</feature>
<evidence type="ECO:0000313" key="2">
    <source>
        <dbReference type="EMBL" id="CCH76570.1"/>
    </source>
</evidence>
<dbReference type="Pfam" id="PF11255">
    <property type="entry name" value="DUF3054"/>
    <property type="match status" value="1"/>
</dbReference>
<reference evidence="2 3" key="1">
    <citation type="journal article" date="2013" name="ISME J.">
        <title>A metabolic model for members of the genus Tetrasphaera involved in enhanced biological phosphorus removal.</title>
        <authorList>
            <person name="Kristiansen R."/>
            <person name="Nguyen H.T.T."/>
            <person name="Saunders A.M."/>
            <person name="Nielsen J.L."/>
            <person name="Wimmer R."/>
            <person name="Le V.Q."/>
            <person name="McIlroy S.J."/>
            <person name="Petrovski S."/>
            <person name="Seviour R.J."/>
            <person name="Calteau A."/>
            <person name="Nielsen K.L."/>
            <person name="Nielsen P.H."/>
        </authorList>
    </citation>
    <scope>NUCLEOTIDE SEQUENCE [LARGE SCALE GENOMIC DNA]</scope>
    <source>
        <strain evidence="2 3">T1-X7</strain>
    </source>
</reference>
<organism evidence="2 3">
    <name type="scientific">Nostocoides japonicum T1-X7</name>
    <dbReference type="NCBI Taxonomy" id="1194083"/>
    <lineage>
        <taxon>Bacteria</taxon>
        <taxon>Bacillati</taxon>
        <taxon>Actinomycetota</taxon>
        <taxon>Actinomycetes</taxon>
        <taxon>Micrococcales</taxon>
        <taxon>Intrasporangiaceae</taxon>
        <taxon>Nostocoides</taxon>
    </lineage>
</organism>
<protein>
    <submittedName>
        <fullName evidence="2">Putative conserved transmembrane protein</fullName>
    </submittedName>
</protein>
<dbReference type="AlphaFoldDB" id="A0A077LXC0"/>